<dbReference type="FunFam" id="3.30.565.10:FF:000042">
    <property type="entry name" value="Two-component sensor histidine kinase KdpD"/>
    <property type="match status" value="1"/>
</dbReference>
<keyword evidence="5" id="KW-0808">Transferase</keyword>
<dbReference type="GO" id="GO:0005886">
    <property type="term" value="C:plasma membrane"/>
    <property type="evidence" value="ECO:0007669"/>
    <property type="project" value="TreeGrafter"/>
</dbReference>
<feature type="transmembrane region" description="Helical" evidence="13">
    <location>
        <begin position="37"/>
        <end position="57"/>
    </location>
</feature>
<evidence type="ECO:0000256" key="11">
    <source>
        <dbReference type="ARBA" id="ARBA00023012"/>
    </source>
</evidence>
<dbReference type="GO" id="GO:0000155">
    <property type="term" value="F:phosphorelay sensor kinase activity"/>
    <property type="evidence" value="ECO:0007669"/>
    <property type="project" value="InterPro"/>
</dbReference>
<evidence type="ECO:0000313" key="16">
    <source>
        <dbReference type="Proteomes" id="UP000553776"/>
    </source>
</evidence>
<dbReference type="Pfam" id="PF13492">
    <property type="entry name" value="GAF_3"/>
    <property type="match status" value="1"/>
</dbReference>
<evidence type="ECO:0000256" key="7">
    <source>
        <dbReference type="ARBA" id="ARBA00022741"/>
    </source>
</evidence>
<comment type="subcellular location">
    <subcellularLocation>
        <location evidence="2">Membrane</location>
        <topology evidence="2">Multi-pass membrane protein</topology>
    </subcellularLocation>
</comment>
<dbReference type="Gene3D" id="1.10.287.130">
    <property type="match status" value="1"/>
</dbReference>
<keyword evidence="4" id="KW-0597">Phosphoprotein</keyword>
<evidence type="ECO:0000256" key="10">
    <source>
        <dbReference type="ARBA" id="ARBA00022989"/>
    </source>
</evidence>
<organism evidence="15 16">
    <name type="scientific">Cohnella xylanilytica</name>
    <dbReference type="NCBI Taxonomy" id="557555"/>
    <lineage>
        <taxon>Bacteria</taxon>
        <taxon>Bacillati</taxon>
        <taxon>Bacillota</taxon>
        <taxon>Bacilli</taxon>
        <taxon>Bacillales</taxon>
        <taxon>Paenibacillaceae</taxon>
        <taxon>Cohnella</taxon>
    </lineage>
</organism>
<dbReference type="InterPro" id="IPR029016">
    <property type="entry name" value="GAF-like_dom_sf"/>
</dbReference>
<evidence type="ECO:0000313" key="15">
    <source>
        <dbReference type="EMBL" id="MBB6692753.1"/>
    </source>
</evidence>
<comment type="catalytic activity">
    <reaction evidence="1">
        <text>ATP + protein L-histidine = ADP + protein N-phospho-L-histidine.</text>
        <dbReference type="EC" id="2.7.13.3"/>
    </reaction>
</comment>
<dbReference type="RefSeq" id="WP_185136743.1">
    <property type="nucleotide sequence ID" value="NZ_JACJVR010000059.1"/>
</dbReference>
<dbReference type="InterPro" id="IPR004358">
    <property type="entry name" value="Sig_transdc_His_kin-like_C"/>
</dbReference>
<dbReference type="CDD" id="cd00082">
    <property type="entry name" value="HisKA"/>
    <property type="match status" value="1"/>
</dbReference>
<feature type="transmembrane region" description="Helical" evidence="13">
    <location>
        <begin position="90"/>
        <end position="110"/>
    </location>
</feature>
<sequence length="526" mass="57200">MRGILAGWPVWTSYVVITLLVALLTALLHPFGLAFDLVNIALIYLFPVLLSAVYWGLRPAFYAAVLGVLAFDFFFVPPVVSFTISDLRYLVSFGVYLSVAALTASLAARLKRQLLLSRQREAHTAALYELSRQMSAISDVKTLLDNVAKHISRIVGAEAAFFLPDERGVLAFAHASPASGSSAAADWGRGDAERVIAKRVYENGEPAGIGTAVLGESQGYYMPLRSEDRAFGVMALRLGERRSAIPAEQLRLIEALRDLTAGALARVKLAEEAKIAQLSAESEKLRTAILDSVSHELRTPLAAMIGSATSLIEGDRLFSSEDRMELLATIRDGALRMNRLADNLLSMARLESGMLKLRKDWCDAEDLIGVALAQVQDFRQQRTIRVHVPEDVPMVLGDEVLLEQMLVNVLSNAIKYSPDRSEIVLTVRAEEDAVSLSVADRGSGLPEQEYARIFDKFYRAESSGQATGTGLGLAICKGIAELHGGTISAKPNVPHGTVVTVVLPLDRRNEPVPIPSGKGTNEHEQQ</sequence>
<feature type="transmembrane region" description="Helical" evidence="13">
    <location>
        <begin position="64"/>
        <end position="84"/>
    </location>
</feature>
<dbReference type="AlphaFoldDB" id="A0A841U362"/>
<keyword evidence="11" id="KW-0902">Two-component regulatory system</keyword>
<dbReference type="InterPro" id="IPR052023">
    <property type="entry name" value="Histidine_kinase_KdpD"/>
</dbReference>
<dbReference type="GO" id="GO:0005524">
    <property type="term" value="F:ATP binding"/>
    <property type="evidence" value="ECO:0007669"/>
    <property type="project" value="UniProtKB-KW"/>
</dbReference>
<dbReference type="Gene3D" id="1.20.120.620">
    <property type="entry name" value="Backbone structure of the membrane domain of e. Coli histidine kinase receptor kdpd"/>
    <property type="match status" value="1"/>
</dbReference>
<evidence type="ECO:0000256" key="2">
    <source>
        <dbReference type="ARBA" id="ARBA00004141"/>
    </source>
</evidence>
<protein>
    <recommendedName>
        <fullName evidence="3">histidine kinase</fullName>
        <ecNumber evidence="3">2.7.13.3</ecNumber>
    </recommendedName>
</protein>
<keyword evidence="9" id="KW-0067">ATP-binding</keyword>
<dbReference type="PRINTS" id="PR00344">
    <property type="entry name" value="BCTRLSENSOR"/>
</dbReference>
<comment type="caution">
    <text evidence="15">The sequence shown here is derived from an EMBL/GenBank/DDBJ whole genome shotgun (WGS) entry which is preliminary data.</text>
</comment>
<dbReference type="CDD" id="cd00075">
    <property type="entry name" value="HATPase"/>
    <property type="match status" value="1"/>
</dbReference>
<evidence type="ECO:0000259" key="14">
    <source>
        <dbReference type="PROSITE" id="PS50109"/>
    </source>
</evidence>
<dbReference type="EC" id="2.7.13.3" evidence="3"/>
<dbReference type="GO" id="GO:0042802">
    <property type="term" value="F:identical protein binding"/>
    <property type="evidence" value="ECO:0007669"/>
    <property type="project" value="UniProtKB-ARBA"/>
</dbReference>
<evidence type="ECO:0000256" key="3">
    <source>
        <dbReference type="ARBA" id="ARBA00012438"/>
    </source>
</evidence>
<reference evidence="15 16" key="1">
    <citation type="submission" date="2020-08" db="EMBL/GenBank/DDBJ databases">
        <title>Cohnella phylogeny.</title>
        <authorList>
            <person name="Dunlap C."/>
        </authorList>
    </citation>
    <scope>NUCLEOTIDE SEQUENCE [LARGE SCALE GENOMIC DNA]</scope>
    <source>
        <strain evidence="15 16">DSM 25239</strain>
    </source>
</reference>
<keyword evidence="6 13" id="KW-0812">Transmembrane</keyword>
<dbReference type="PANTHER" id="PTHR45569">
    <property type="entry name" value="SENSOR PROTEIN KDPD"/>
    <property type="match status" value="1"/>
</dbReference>
<dbReference type="InterPro" id="IPR003594">
    <property type="entry name" value="HATPase_dom"/>
</dbReference>
<evidence type="ECO:0000256" key="1">
    <source>
        <dbReference type="ARBA" id="ARBA00000085"/>
    </source>
</evidence>
<dbReference type="InterPro" id="IPR038318">
    <property type="entry name" value="KdpD_sf"/>
</dbReference>
<dbReference type="InterPro" id="IPR036097">
    <property type="entry name" value="HisK_dim/P_sf"/>
</dbReference>
<keyword evidence="8" id="KW-0418">Kinase</keyword>
<evidence type="ECO:0000256" key="5">
    <source>
        <dbReference type="ARBA" id="ARBA00022679"/>
    </source>
</evidence>
<dbReference type="Proteomes" id="UP000553776">
    <property type="component" value="Unassembled WGS sequence"/>
</dbReference>
<dbReference type="SUPFAM" id="SSF47384">
    <property type="entry name" value="Homodimeric domain of signal transducing histidine kinase"/>
    <property type="match status" value="1"/>
</dbReference>
<evidence type="ECO:0000256" key="6">
    <source>
        <dbReference type="ARBA" id="ARBA00022692"/>
    </source>
</evidence>
<evidence type="ECO:0000256" key="13">
    <source>
        <dbReference type="SAM" id="Phobius"/>
    </source>
</evidence>
<dbReference type="SMART" id="SM00388">
    <property type="entry name" value="HisKA"/>
    <property type="match status" value="1"/>
</dbReference>
<dbReference type="SMART" id="SM00387">
    <property type="entry name" value="HATPase_c"/>
    <property type="match status" value="1"/>
</dbReference>
<evidence type="ECO:0000256" key="8">
    <source>
        <dbReference type="ARBA" id="ARBA00022777"/>
    </source>
</evidence>
<dbReference type="InterPro" id="IPR025201">
    <property type="entry name" value="KdpD_TM"/>
</dbReference>
<keyword evidence="10 13" id="KW-1133">Transmembrane helix</keyword>
<dbReference type="InterPro" id="IPR003661">
    <property type="entry name" value="HisK_dim/P_dom"/>
</dbReference>
<dbReference type="Gene3D" id="3.30.565.10">
    <property type="entry name" value="Histidine kinase-like ATPase, C-terminal domain"/>
    <property type="match status" value="1"/>
</dbReference>
<evidence type="ECO:0000256" key="9">
    <source>
        <dbReference type="ARBA" id="ARBA00022840"/>
    </source>
</evidence>
<gene>
    <name evidence="15" type="ORF">H7B90_15195</name>
</gene>
<dbReference type="InterPro" id="IPR036890">
    <property type="entry name" value="HATPase_C_sf"/>
</dbReference>
<dbReference type="InterPro" id="IPR005467">
    <property type="entry name" value="His_kinase_dom"/>
</dbReference>
<dbReference type="SUPFAM" id="SSF55781">
    <property type="entry name" value="GAF domain-like"/>
    <property type="match status" value="1"/>
</dbReference>
<dbReference type="Pfam" id="PF13493">
    <property type="entry name" value="DUF4118"/>
    <property type="match status" value="1"/>
</dbReference>
<proteinExistence type="predicted"/>
<dbReference type="Gene3D" id="3.30.450.40">
    <property type="match status" value="1"/>
</dbReference>
<dbReference type="Pfam" id="PF00512">
    <property type="entry name" value="HisKA"/>
    <property type="match status" value="1"/>
</dbReference>
<evidence type="ECO:0000256" key="4">
    <source>
        <dbReference type="ARBA" id="ARBA00022553"/>
    </source>
</evidence>
<name>A0A841U362_9BACL</name>
<keyword evidence="12 13" id="KW-0472">Membrane</keyword>
<dbReference type="SUPFAM" id="SSF55874">
    <property type="entry name" value="ATPase domain of HSP90 chaperone/DNA topoisomerase II/histidine kinase"/>
    <property type="match status" value="1"/>
</dbReference>
<dbReference type="EMBL" id="JACJVR010000059">
    <property type="protein sequence ID" value="MBB6692753.1"/>
    <property type="molecule type" value="Genomic_DNA"/>
</dbReference>
<feature type="transmembrane region" description="Helical" evidence="13">
    <location>
        <begin position="12"/>
        <end position="31"/>
    </location>
</feature>
<dbReference type="PROSITE" id="PS50109">
    <property type="entry name" value="HIS_KIN"/>
    <property type="match status" value="1"/>
</dbReference>
<dbReference type="Pfam" id="PF02518">
    <property type="entry name" value="HATPase_c"/>
    <property type="match status" value="1"/>
</dbReference>
<keyword evidence="7" id="KW-0547">Nucleotide-binding</keyword>
<dbReference type="PANTHER" id="PTHR45569:SF1">
    <property type="entry name" value="SENSOR PROTEIN KDPD"/>
    <property type="match status" value="1"/>
</dbReference>
<dbReference type="InterPro" id="IPR003018">
    <property type="entry name" value="GAF"/>
</dbReference>
<evidence type="ECO:0000256" key="12">
    <source>
        <dbReference type="ARBA" id="ARBA00023136"/>
    </source>
</evidence>
<accession>A0A841U362</accession>
<keyword evidence="16" id="KW-1185">Reference proteome</keyword>
<feature type="domain" description="Histidine kinase" evidence="14">
    <location>
        <begin position="292"/>
        <end position="507"/>
    </location>
</feature>